<dbReference type="AlphaFoldDB" id="A0A2U9B6Q5"/>
<keyword evidence="2" id="KW-1185">Reference proteome</keyword>
<reference evidence="1 2" key="1">
    <citation type="submission" date="2017-12" db="EMBL/GenBank/DDBJ databases">
        <title>Integrating genomic resources of turbot (Scophthalmus maximus) in depth evaluation of genetic and physical mapping variation across individuals.</title>
        <authorList>
            <person name="Martinez P."/>
        </authorList>
    </citation>
    <scope>NUCLEOTIDE SEQUENCE [LARGE SCALE GENOMIC DNA]</scope>
</reference>
<dbReference type="Proteomes" id="UP000246464">
    <property type="component" value="Chromosome 4"/>
</dbReference>
<dbReference type="EMBL" id="CP026246">
    <property type="protein sequence ID" value="AWO99652.1"/>
    <property type="molecule type" value="Genomic_DNA"/>
</dbReference>
<gene>
    <name evidence="1" type="ORF">SMAX5B_001416</name>
</gene>
<accession>A0A2U9B6Q5</accession>
<name>A0A2U9B6Q5_SCOMX</name>
<proteinExistence type="predicted"/>
<evidence type="ECO:0000313" key="2">
    <source>
        <dbReference type="Proteomes" id="UP000246464"/>
    </source>
</evidence>
<organism evidence="1 2">
    <name type="scientific">Scophthalmus maximus</name>
    <name type="common">Turbot</name>
    <name type="synonym">Psetta maxima</name>
    <dbReference type="NCBI Taxonomy" id="52904"/>
    <lineage>
        <taxon>Eukaryota</taxon>
        <taxon>Metazoa</taxon>
        <taxon>Chordata</taxon>
        <taxon>Craniata</taxon>
        <taxon>Vertebrata</taxon>
        <taxon>Euteleostomi</taxon>
        <taxon>Actinopterygii</taxon>
        <taxon>Neopterygii</taxon>
        <taxon>Teleostei</taxon>
        <taxon>Neoteleostei</taxon>
        <taxon>Acanthomorphata</taxon>
        <taxon>Carangaria</taxon>
        <taxon>Pleuronectiformes</taxon>
        <taxon>Pleuronectoidei</taxon>
        <taxon>Scophthalmidae</taxon>
        <taxon>Scophthalmus</taxon>
    </lineage>
</organism>
<evidence type="ECO:0000313" key="1">
    <source>
        <dbReference type="EMBL" id="AWO99652.1"/>
    </source>
</evidence>
<protein>
    <submittedName>
        <fullName evidence="1">Putative rho GTPase-activating protein 7-like</fullName>
    </submittedName>
</protein>
<sequence>MAVKTVLRRSFSEHVKDSTHKALDVFWRSVRERRLWDVNHRLHMKTTTSLLPSFQSEAQKPDH</sequence>